<sequence>MVQVREESKQAKAELSRVSSSEIGDDVLQALGEAQCQWSIFLETGKGQLKEVLPLKMGKVYQLGRDHTGVEHSIGITCMKISRNQMEITVTPKGVKVKHLGRNAMRLFTPEPAAGSSSPDSIKIHKGTTFTWQNNSRLELMYKLVGQNALVLKKVPTAVPPTSKGVDSKPVDEKPKDESTVATETPTTATEEKIIKDLVKDIKPTTITSEADEKEKEPEKSKSKEEESDKPVKEETVKASANGIHHTQLPRMARTNSSSWLLNGTSPRMLSSPTTRQVLGSPRLKGDGSPLSPRSQRLWNSQLKYKQFSWVTAEPPDGEHVARSEDGTGSLSDQEMLSSSRCQSPIFDSNNSASGGGGGVIRTAESFPFLKKQSSSSSIMSSDKHAISPRSLKRRRTSFEDHVSVSGSIENTAAPPAGDASVVSSVDGEVVKRKPGRPPKNKPDEADEAAEGVGPRVGTEYQVEIPTKLSKPRSLDTIVGKGKGSIGAWAKVMQNEPQPLELNADDLEDTTKNWSRAEKHAFDKSMYAYLKDFISIYRHTPIFKETKRTPRDVIAYYYKQYKDTKQYKKWKQYVSDGNSSQPPHLSSAVSDYGEDDKIVLKDLIDKQLLIPGRKVFVLNYHDETFYGDLTNEGTIVCDGVTYDSITSFNTTLKKKLNANTKHDSGWASVFYEGIPVGHFREEYILRYGHKDENLATSRLGSRKSSLVSGSRLSRTSSMCSTSLPANYSASSTGSAANVTVVGPTTTTHPWSASKEIATNTSGRVGRGRASRGQVRRVRGFFELQIDSDSDDSDDDLEAAIEGNAGLDKNKKRTAGVSLKRLIEYGFLKPGSRVLRLIYKGKTFFGDLKPDGLIVDCQTELEYGIPSLWSMELKRSVNPSLRSDSGWYSIFYIPGGDQNGVAEGNRDEQTKNTEINLAPMDEASRKSSIATEGEVKVEDEDENATLQPGETYENLHTYRKRFLLHKQILRQEKRHEKFSILDELKRMRNGVLDPNLGKYSYYFTELLDNRNVDEDVLDMDDYDSDSNEDGTTRKKRKGGPKKKAKAKKVSMYCMCQRGGSSDTNESTSSSKNWYVQCSKASGACNGWIHPKCFGFDISQKEGEKVKEFVCPLCSADGIDLQLSRSEKVVRDQEIIYSPGTLIMSKIECPKGNPIGWFPGKIIEVDTYNHSNAPYRIVYAFDRSLSEWINLAPNDPTRILAADWSKSSWYKDQDATWRENAKHIVTKSRSTMSKKQKIT</sequence>
<dbReference type="EMBL" id="HBHK01025620">
    <property type="protein sequence ID" value="CAD9705104.1"/>
    <property type="molecule type" value="Transcribed_RNA"/>
</dbReference>
<feature type="domain" description="RAMA" evidence="2">
    <location>
        <begin position="594"/>
        <end position="684"/>
    </location>
</feature>
<feature type="compositionally biased region" description="Basic and acidic residues" evidence="1">
    <location>
        <begin position="211"/>
        <end position="237"/>
    </location>
</feature>
<feature type="compositionally biased region" description="Basic residues" evidence="1">
    <location>
        <begin position="1032"/>
        <end position="1042"/>
    </location>
</feature>
<dbReference type="Pfam" id="PF18755">
    <property type="entry name" value="RAMA"/>
    <property type="match status" value="2"/>
</dbReference>
<protein>
    <recommendedName>
        <fullName evidence="2">RAMA domain-containing protein</fullName>
    </recommendedName>
</protein>
<feature type="region of interest" description="Disordered" evidence="1">
    <location>
        <begin position="921"/>
        <end position="942"/>
    </location>
</feature>
<feature type="domain" description="RAMA" evidence="2">
    <location>
        <begin position="809"/>
        <end position="891"/>
    </location>
</feature>
<feature type="compositionally biased region" description="Basic and acidic residues" evidence="1">
    <location>
        <begin position="317"/>
        <end position="326"/>
    </location>
</feature>
<feature type="region of interest" description="Disordered" evidence="1">
    <location>
        <begin position="1017"/>
        <end position="1042"/>
    </location>
</feature>
<feature type="region of interest" description="Disordered" evidence="1">
    <location>
        <begin position="315"/>
        <end position="360"/>
    </location>
</feature>
<reference evidence="3" key="1">
    <citation type="submission" date="2021-01" db="EMBL/GenBank/DDBJ databases">
        <authorList>
            <person name="Corre E."/>
            <person name="Pelletier E."/>
            <person name="Niang G."/>
            <person name="Scheremetjew M."/>
            <person name="Finn R."/>
            <person name="Kale V."/>
            <person name="Holt S."/>
            <person name="Cochrane G."/>
            <person name="Meng A."/>
            <person name="Brown T."/>
            <person name="Cohen L."/>
        </authorList>
    </citation>
    <scope>NUCLEOTIDE SEQUENCE</scope>
    <source>
        <strain evidence="3">NY070348D</strain>
    </source>
</reference>
<evidence type="ECO:0000256" key="1">
    <source>
        <dbReference type="SAM" id="MobiDB-lite"/>
    </source>
</evidence>
<proteinExistence type="predicted"/>
<feature type="compositionally biased region" description="Polar residues" evidence="1">
    <location>
        <begin position="327"/>
        <end position="353"/>
    </location>
</feature>
<feature type="compositionally biased region" description="Polar residues" evidence="1">
    <location>
        <begin position="254"/>
        <end position="278"/>
    </location>
</feature>
<dbReference type="InterPro" id="IPR040843">
    <property type="entry name" value="RAMA"/>
</dbReference>
<dbReference type="Gene3D" id="2.60.200.20">
    <property type="match status" value="1"/>
</dbReference>
<dbReference type="Gene3D" id="3.30.40.10">
    <property type="entry name" value="Zinc/RING finger domain, C3HC4 (zinc finger)"/>
    <property type="match status" value="1"/>
</dbReference>
<feature type="compositionally biased region" description="Basic and acidic residues" evidence="1">
    <location>
        <begin position="190"/>
        <end position="203"/>
    </location>
</feature>
<feature type="compositionally biased region" description="Acidic residues" evidence="1">
    <location>
        <begin position="1017"/>
        <end position="1027"/>
    </location>
</feature>
<feature type="region of interest" description="Disordered" evidence="1">
    <location>
        <begin position="373"/>
        <end position="459"/>
    </location>
</feature>
<dbReference type="InterPro" id="IPR011011">
    <property type="entry name" value="Znf_FYVE_PHD"/>
</dbReference>
<feature type="compositionally biased region" description="Low complexity" evidence="1">
    <location>
        <begin position="180"/>
        <end position="189"/>
    </location>
</feature>
<name>A0A7S2SNA5_9STRA</name>
<evidence type="ECO:0000259" key="2">
    <source>
        <dbReference type="Pfam" id="PF18755"/>
    </source>
</evidence>
<accession>A0A7S2SNA5</accession>
<feature type="region of interest" description="Disordered" evidence="1">
    <location>
        <begin position="158"/>
        <end position="296"/>
    </location>
</feature>
<dbReference type="Gene3D" id="1.10.10.60">
    <property type="entry name" value="Homeodomain-like"/>
    <property type="match status" value="1"/>
</dbReference>
<gene>
    <name evidence="3" type="ORF">QSP1433_LOCUS16088</name>
</gene>
<dbReference type="SUPFAM" id="SSF57903">
    <property type="entry name" value="FYVE/PHD zinc finger"/>
    <property type="match status" value="1"/>
</dbReference>
<dbReference type="InterPro" id="IPR013083">
    <property type="entry name" value="Znf_RING/FYVE/PHD"/>
</dbReference>
<organism evidence="3">
    <name type="scientific">Mucochytrium quahogii</name>
    <dbReference type="NCBI Taxonomy" id="96639"/>
    <lineage>
        <taxon>Eukaryota</taxon>
        <taxon>Sar</taxon>
        <taxon>Stramenopiles</taxon>
        <taxon>Bigyra</taxon>
        <taxon>Labyrinthulomycetes</taxon>
        <taxon>Thraustochytrida</taxon>
        <taxon>Thraustochytriidae</taxon>
        <taxon>Mucochytrium</taxon>
    </lineage>
</organism>
<feature type="compositionally biased region" description="Basic and acidic residues" evidence="1">
    <location>
        <begin position="166"/>
        <end position="179"/>
    </location>
</feature>
<evidence type="ECO:0000313" key="3">
    <source>
        <dbReference type="EMBL" id="CAD9705104.1"/>
    </source>
</evidence>
<dbReference type="AlphaFoldDB" id="A0A7S2SNA5"/>